<sequence length="417" mass="46761">MNLTAEQIVTVKSTAPVVKQYGTTITATFYRNLLAAHPELKNYFSLRNQHNRTQQVALANAVFAYAAYIDDLPRLKDAVERIAHKHASLFIQKDHYPIVGKYLVGAFAEVLGDALTPVIADAWVAAYHHLADVFINREQQLYDEAGDWQSWRSFRIAQKQAETDSIVTLYLEPVDGKPLPRFKPGQYVSLQLPIPELNGLLQNRQFSLSIAPEDEMQHYRVSVKKHTADQDATVPADKAVGIVANKLHLDYAVGDEVSLSPPRGDFFFDATTAASDGPVVLLSIGVGATPLVSILDFILKSAKSTRPVTWVQAARCSDGVCFRQHIRDLTNQHANVKRAVFVKSAGETDKKGIDYDFDGRLSWDRLANEGLLHLDNHVTEYYMCGPEDWMVQTRDHLLSRKVPLDRIHLELFRAGEL</sequence>
<evidence type="ECO:0000256" key="5">
    <source>
        <dbReference type="ARBA" id="ARBA00022575"/>
    </source>
</evidence>
<evidence type="ECO:0000256" key="15">
    <source>
        <dbReference type="ARBA" id="ARBA00049433"/>
    </source>
</evidence>
<feature type="domain" description="Globin" evidence="17">
    <location>
        <begin position="2"/>
        <end position="139"/>
    </location>
</feature>
<evidence type="ECO:0000256" key="13">
    <source>
        <dbReference type="ARBA" id="ARBA00023027"/>
    </source>
</evidence>
<dbReference type="PROSITE" id="PS01033">
    <property type="entry name" value="GLOBIN"/>
    <property type="match status" value="1"/>
</dbReference>
<gene>
    <name evidence="19" type="ORF">AAL_07658</name>
</gene>
<dbReference type="InterPro" id="IPR039261">
    <property type="entry name" value="FNR_nucleotide-bd"/>
</dbReference>
<keyword evidence="13" id="KW-0520">NAD</keyword>
<dbReference type="InterPro" id="IPR017938">
    <property type="entry name" value="Riboflavin_synthase-like_b-brl"/>
</dbReference>
<dbReference type="InterPro" id="IPR000971">
    <property type="entry name" value="Globin"/>
</dbReference>
<keyword evidence="7" id="KW-0285">Flavoprotein</keyword>
<evidence type="ECO:0000259" key="17">
    <source>
        <dbReference type="PROSITE" id="PS01033"/>
    </source>
</evidence>
<dbReference type="Gene3D" id="1.10.490.10">
    <property type="entry name" value="Globins"/>
    <property type="match status" value="1"/>
</dbReference>
<evidence type="ECO:0000256" key="14">
    <source>
        <dbReference type="ARBA" id="ARBA00048649"/>
    </source>
</evidence>
<accession>A0A167WWJ4</accession>
<dbReference type="FunFam" id="3.40.50.80:FF:000010">
    <property type="entry name" value="Flavohemoprotein"/>
    <property type="match status" value="1"/>
</dbReference>
<dbReference type="FunFam" id="1.10.490.10:FF:000003">
    <property type="entry name" value="Flavohemoprotein"/>
    <property type="match status" value="1"/>
</dbReference>
<dbReference type="EC" id="1.14.12.17" evidence="4"/>
<keyword evidence="5" id="KW-0216">Detoxification</keyword>
<dbReference type="SUPFAM" id="SSF63380">
    <property type="entry name" value="Riboflavin synthase domain-like"/>
    <property type="match status" value="1"/>
</dbReference>
<evidence type="ECO:0000259" key="18">
    <source>
        <dbReference type="PROSITE" id="PS51384"/>
    </source>
</evidence>
<reference evidence="19 20" key="1">
    <citation type="journal article" date="2016" name="Genome Biol. Evol.">
        <title>Divergent and convergent evolution of fungal pathogenicity.</title>
        <authorList>
            <person name="Shang Y."/>
            <person name="Xiao G."/>
            <person name="Zheng P."/>
            <person name="Cen K."/>
            <person name="Zhan S."/>
            <person name="Wang C."/>
        </authorList>
    </citation>
    <scope>NUCLEOTIDE SEQUENCE [LARGE SCALE GENOMIC DNA]</scope>
    <source>
        <strain evidence="19 20">RCEF 2490</strain>
    </source>
</reference>
<comment type="similarity">
    <text evidence="3">In the C-terminal section; belongs to the flavoprotein pyridine nucleotide cytochrome reductase family.</text>
</comment>
<evidence type="ECO:0000256" key="8">
    <source>
        <dbReference type="ARBA" id="ARBA00022723"/>
    </source>
</evidence>
<dbReference type="PROSITE" id="PS51384">
    <property type="entry name" value="FAD_FR"/>
    <property type="match status" value="1"/>
</dbReference>
<dbReference type="GO" id="GO:0020037">
    <property type="term" value="F:heme binding"/>
    <property type="evidence" value="ECO:0007669"/>
    <property type="project" value="InterPro"/>
</dbReference>
<evidence type="ECO:0000256" key="7">
    <source>
        <dbReference type="ARBA" id="ARBA00022630"/>
    </source>
</evidence>
<keyword evidence="8" id="KW-0479">Metal-binding</keyword>
<evidence type="ECO:0000256" key="12">
    <source>
        <dbReference type="ARBA" id="ARBA00023004"/>
    </source>
</evidence>
<evidence type="ECO:0000256" key="4">
    <source>
        <dbReference type="ARBA" id="ARBA00012229"/>
    </source>
</evidence>
<dbReference type="GO" id="GO:0008941">
    <property type="term" value="F:nitric oxide dioxygenase NAD(P)H activity"/>
    <property type="evidence" value="ECO:0007669"/>
    <property type="project" value="UniProtKB-EC"/>
</dbReference>
<dbReference type="GO" id="GO:0071949">
    <property type="term" value="F:FAD binding"/>
    <property type="evidence" value="ECO:0007669"/>
    <property type="project" value="TreeGrafter"/>
</dbReference>
<dbReference type="Proteomes" id="UP000078544">
    <property type="component" value="Unassembled WGS sequence"/>
</dbReference>
<keyword evidence="9" id="KW-0274">FAD</keyword>
<dbReference type="InterPro" id="IPR009050">
    <property type="entry name" value="Globin-like_sf"/>
</dbReference>
<dbReference type="Gene3D" id="2.40.30.10">
    <property type="entry name" value="Translation factors"/>
    <property type="match status" value="1"/>
</dbReference>
<dbReference type="GO" id="GO:0009636">
    <property type="term" value="P:response to toxic substance"/>
    <property type="evidence" value="ECO:0007669"/>
    <property type="project" value="UniProtKB-KW"/>
</dbReference>
<dbReference type="CDD" id="cd06184">
    <property type="entry name" value="flavohem_like_fad_nad_binding"/>
    <property type="match status" value="1"/>
</dbReference>
<evidence type="ECO:0000313" key="20">
    <source>
        <dbReference type="Proteomes" id="UP000078544"/>
    </source>
</evidence>
<dbReference type="PANTHER" id="PTHR43396:SF3">
    <property type="entry name" value="FLAVOHEMOPROTEIN"/>
    <property type="match status" value="1"/>
</dbReference>
<keyword evidence="10" id="KW-0521">NADP</keyword>
<proteinExistence type="inferred from homology"/>
<keyword evidence="6" id="KW-0349">Heme</keyword>
<dbReference type="GO" id="GO:0046210">
    <property type="term" value="P:nitric oxide catabolic process"/>
    <property type="evidence" value="ECO:0007669"/>
    <property type="project" value="TreeGrafter"/>
</dbReference>
<comment type="caution">
    <text evidence="19">The sequence shown here is derived from an EMBL/GenBank/DDBJ whole genome shotgun (WGS) entry which is preliminary data.</text>
</comment>
<evidence type="ECO:0000256" key="3">
    <source>
        <dbReference type="ARBA" id="ARBA00006401"/>
    </source>
</evidence>
<dbReference type="Pfam" id="PF00175">
    <property type="entry name" value="NAD_binding_1"/>
    <property type="match status" value="1"/>
</dbReference>
<evidence type="ECO:0000256" key="10">
    <source>
        <dbReference type="ARBA" id="ARBA00022857"/>
    </source>
</evidence>
<evidence type="ECO:0000256" key="11">
    <source>
        <dbReference type="ARBA" id="ARBA00023002"/>
    </source>
</evidence>
<dbReference type="Pfam" id="PF00042">
    <property type="entry name" value="Globin"/>
    <property type="match status" value="1"/>
</dbReference>
<feature type="domain" description="FAD-binding FR-type" evidence="18">
    <location>
        <begin position="149"/>
        <end position="269"/>
    </location>
</feature>
<organism evidence="19 20">
    <name type="scientific">Moelleriella libera RCEF 2490</name>
    <dbReference type="NCBI Taxonomy" id="1081109"/>
    <lineage>
        <taxon>Eukaryota</taxon>
        <taxon>Fungi</taxon>
        <taxon>Dikarya</taxon>
        <taxon>Ascomycota</taxon>
        <taxon>Pezizomycotina</taxon>
        <taxon>Sordariomycetes</taxon>
        <taxon>Hypocreomycetidae</taxon>
        <taxon>Hypocreales</taxon>
        <taxon>Clavicipitaceae</taxon>
        <taxon>Moelleriella</taxon>
    </lineage>
</organism>
<name>A0A167WWJ4_9HYPO</name>
<evidence type="ECO:0000256" key="6">
    <source>
        <dbReference type="ARBA" id="ARBA00022617"/>
    </source>
</evidence>
<evidence type="ECO:0000256" key="16">
    <source>
        <dbReference type="ARBA" id="ARBA00056398"/>
    </source>
</evidence>
<evidence type="ECO:0000256" key="1">
    <source>
        <dbReference type="ARBA" id="ARBA00001970"/>
    </source>
</evidence>
<dbReference type="SUPFAM" id="SSF46458">
    <property type="entry name" value="Globin-like"/>
    <property type="match status" value="1"/>
</dbReference>
<comment type="cofactor">
    <cofactor evidence="2">
        <name>FAD</name>
        <dbReference type="ChEBI" id="CHEBI:57692"/>
    </cofactor>
</comment>
<dbReference type="STRING" id="1081109.A0A167WWJ4"/>
<dbReference type="PANTHER" id="PTHR43396">
    <property type="entry name" value="FLAVOHEMOPROTEIN"/>
    <property type="match status" value="1"/>
</dbReference>
<evidence type="ECO:0000256" key="9">
    <source>
        <dbReference type="ARBA" id="ARBA00022827"/>
    </source>
</evidence>
<dbReference type="InterPro" id="IPR012292">
    <property type="entry name" value="Globin/Proto"/>
</dbReference>
<comment type="function">
    <text evidence="16">In the presence of oxygen and NADH, it has NADH oxidase activity, which leads to the generation of superoxide and H(2)O(2). Under anaerobic conditions, it also exhibits nitric oxide reductase and FAD reductase activities. However, all these reactions are much lower than NOD activity.</text>
</comment>
<comment type="catalytic activity">
    <reaction evidence="14">
        <text>2 nitric oxide + NADH + 2 O2 = 2 nitrate + NAD(+) + H(+)</text>
        <dbReference type="Rhea" id="RHEA:19469"/>
        <dbReference type="ChEBI" id="CHEBI:15378"/>
        <dbReference type="ChEBI" id="CHEBI:15379"/>
        <dbReference type="ChEBI" id="CHEBI:16480"/>
        <dbReference type="ChEBI" id="CHEBI:17632"/>
        <dbReference type="ChEBI" id="CHEBI:57540"/>
        <dbReference type="ChEBI" id="CHEBI:57945"/>
        <dbReference type="EC" id="1.14.12.17"/>
    </reaction>
</comment>
<dbReference type="EMBL" id="AZGY01000025">
    <property type="protein sequence ID" value="KZZ89359.1"/>
    <property type="molecule type" value="Genomic_DNA"/>
</dbReference>
<dbReference type="CDD" id="cd08922">
    <property type="entry name" value="FHb-globin"/>
    <property type="match status" value="1"/>
</dbReference>
<dbReference type="GO" id="GO:0019825">
    <property type="term" value="F:oxygen binding"/>
    <property type="evidence" value="ECO:0007669"/>
    <property type="project" value="InterPro"/>
</dbReference>
<evidence type="ECO:0000313" key="19">
    <source>
        <dbReference type="EMBL" id="KZZ89359.1"/>
    </source>
</evidence>
<protein>
    <recommendedName>
        <fullName evidence="4">nitric oxide dioxygenase</fullName>
        <ecNumber evidence="4">1.14.12.17</ecNumber>
    </recommendedName>
</protein>
<dbReference type="SUPFAM" id="SSF52343">
    <property type="entry name" value="Ferredoxin reductase-like, C-terminal NADP-linked domain"/>
    <property type="match status" value="1"/>
</dbReference>
<dbReference type="GO" id="GO:0071500">
    <property type="term" value="P:cellular response to nitrosative stress"/>
    <property type="evidence" value="ECO:0007669"/>
    <property type="project" value="TreeGrafter"/>
</dbReference>
<dbReference type="GO" id="GO:0046872">
    <property type="term" value="F:metal ion binding"/>
    <property type="evidence" value="ECO:0007669"/>
    <property type="project" value="UniProtKB-KW"/>
</dbReference>
<evidence type="ECO:0000256" key="2">
    <source>
        <dbReference type="ARBA" id="ARBA00001974"/>
    </source>
</evidence>
<keyword evidence="20" id="KW-1185">Reference proteome</keyword>
<dbReference type="InterPro" id="IPR017927">
    <property type="entry name" value="FAD-bd_FR_type"/>
</dbReference>
<keyword evidence="12" id="KW-0408">Iron</keyword>
<comment type="cofactor">
    <cofactor evidence="1">
        <name>heme b</name>
        <dbReference type="ChEBI" id="CHEBI:60344"/>
    </cofactor>
</comment>
<dbReference type="Gene3D" id="3.40.50.80">
    <property type="entry name" value="Nucleotide-binding domain of ferredoxin-NADP reductase (FNR) module"/>
    <property type="match status" value="1"/>
</dbReference>
<dbReference type="OrthoDB" id="436496at2759"/>
<comment type="catalytic activity">
    <reaction evidence="15">
        <text>2 nitric oxide + NADPH + 2 O2 = 2 nitrate + NADP(+) + H(+)</text>
        <dbReference type="Rhea" id="RHEA:19465"/>
        <dbReference type="ChEBI" id="CHEBI:15378"/>
        <dbReference type="ChEBI" id="CHEBI:15379"/>
        <dbReference type="ChEBI" id="CHEBI:16480"/>
        <dbReference type="ChEBI" id="CHEBI:17632"/>
        <dbReference type="ChEBI" id="CHEBI:57783"/>
        <dbReference type="ChEBI" id="CHEBI:58349"/>
        <dbReference type="EC" id="1.14.12.17"/>
    </reaction>
</comment>
<dbReference type="InterPro" id="IPR001433">
    <property type="entry name" value="OxRdtase_FAD/NAD-bd"/>
</dbReference>
<keyword evidence="11" id="KW-0560">Oxidoreductase</keyword>
<dbReference type="AlphaFoldDB" id="A0A167WWJ4"/>